<reference evidence="2" key="1">
    <citation type="journal article" date="2016" name="Nat. Biotechnol.">
        <title>Sequencing wild and cultivated cassava and related species reveals extensive interspecific hybridization and genetic diversity.</title>
        <authorList>
            <person name="Bredeson J.V."/>
            <person name="Lyons J.B."/>
            <person name="Prochnik S.E."/>
            <person name="Wu G.A."/>
            <person name="Ha C.M."/>
            <person name="Edsinger-Gonzales E."/>
            <person name="Grimwood J."/>
            <person name="Schmutz J."/>
            <person name="Rabbi I.Y."/>
            <person name="Egesi C."/>
            <person name="Nauluvula P."/>
            <person name="Lebot V."/>
            <person name="Ndunguru J."/>
            <person name="Mkamilo G."/>
            <person name="Bart R.S."/>
            <person name="Setter T.L."/>
            <person name="Gleadow R.M."/>
            <person name="Kulakow P."/>
            <person name="Ferguson M.E."/>
            <person name="Rounsley S."/>
            <person name="Rokhsar D.S."/>
        </authorList>
    </citation>
    <scope>NUCLEOTIDE SEQUENCE [LARGE SCALE GENOMIC DNA]</scope>
    <source>
        <strain evidence="2">cv. AM560-2</strain>
    </source>
</reference>
<dbReference type="Proteomes" id="UP000091857">
    <property type="component" value="Chromosome 17"/>
</dbReference>
<gene>
    <name evidence="1" type="ORF">MANES_17G029910v8</name>
</gene>
<name>A0ACB7G2B5_MANES</name>
<evidence type="ECO:0000313" key="1">
    <source>
        <dbReference type="EMBL" id="KAG8634407.1"/>
    </source>
</evidence>
<keyword evidence="2" id="KW-1185">Reference proteome</keyword>
<organism evidence="1 2">
    <name type="scientific">Manihot esculenta</name>
    <name type="common">Cassava</name>
    <name type="synonym">Jatropha manihot</name>
    <dbReference type="NCBI Taxonomy" id="3983"/>
    <lineage>
        <taxon>Eukaryota</taxon>
        <taxon>Viridiplantae</taxon>
        <taxon>Streptophyta</taxon>
        <taxon>Embryophyta</taxon>
        <taxon>Tracheophyta</taxon>
        <taxon>Spermatophyta</taxon>
        <taxon>Magnoliopsida</taxon>
        <taxon>eudicotyledons</taxon>
        <taxon>Gunneridae</taxon>
        <taxon>Pentapetalae</taxon>
        <taxon>rosids</taxon>
        <taxon>fabids</taxon>
        <taxon>Malpighiales</taxon>
        <taxon>Euphorbiaceae</taxon>
        <taxon>Crotonoideae</taxon>
        <taxon>Manihoteae</taxon>
        <taxon>Manihot</taxon>
    </lineage>
</organism>
<sequence length="181" mass="20588">MTSFNLLANILTQNKLEGPNYVDWKTNLDILLTAEEYKFVLSQVCPEKPSEGASEEADEMVRCYILTSMSNVLQHQHRKMDTVYDILENLNEIFGDQTSAAETHVLKMMSLLNDMEVLVVEVDMATQIEMDLNTLLASFQQFHLNYNMNKVEFTLSKLLNELVAAQTIINQGVAHVVLNVE</sequence>
<comment type="caution">
    <text evidence="1">The sequence shown here is derived from an EMBL/GenBank/DDBJ whole genome shotgun (WGS) entry which is preliminary data.</text>
</comment>
<proteinExistence type="predicted"/>
<evidence type="ECO:0000313" key="2">
    <source>
        <dbReference type="Proteomes" id="UP000091857"/>
    </source>
</evidence>
<protein>
    <submittedName>
        <fullName evidence="1">Uncharacterized protein</fullName>
    </submittedName>
</protein>
<dbReference type="EMBL" id="CM004403">
    <property type="protein sequence ID" value="KAG8634407.1"/>
    <property type="molecule type" value="Genomic_DNA"/>
</dbReference>
<accession>A0ACB7G2B5</accession>